<keyword evidence="1" id="KW-0808">Transferase</keyword>
<reference evidence="2" key="1">
    <citation type="journal article" date="2024" name="Front. Bioeng. Biotechnol.">
        <title>Genome-scale model development and genomic sequencing of the oleaginous clade Lipomyces.</title>
        <authorList>
            <person name="Czajka J.J."/>
            <person name="Han Y."/>
            <person name="Kim J."/>
            <person name="Mondo S.J."/>
            <person name="Hofstad B.A."/>
            <person name="Robles A."/>
            <person name="Haridas S."/>
            <person name="Riley R."/>
            <person name="LaButti K."/>
            <person name="Pangilinan J."/>
            <person name="Andreopoulos W."/>
            <person name="Lipzen A."/>
            <person name="Yan J."/>
            <person name="Wang M."/>
            <person name="Ng V."/>
            <person name="Grigoriev I.V."/>
            <person name="Spatafora J.W."/>
            <person name="Magnuson J.K."/>
            <person name="Baker S.E."/>
            <person name="Pomraning K.R."/>
        </authorList>
    </citation>
    <scope>NUCLEOTIDE SEQUENCE [LARGE SCALE GENOMIC DNA]</scope>
    <source>
        <strain evidence="2">CBS 10300</strain>
    </source>
</reference>
<dbReference type="Proteomes" id="UP001489719">
    <property type="component" value="Unassembled WGS sequence"/>
</dbReference>
<organism evidence="1 2">
    <name type="scientific">Lipomyces orientalis</name>
    <dbReference type="NCBI Taxonomy" id="1233043"/>
    <lineage>
        <taxon>Eukaryota</taxon>
        <taxon>Fungi</taxon>
        <taxon>Dikarya</taxon>
        <taxon>Ascomycota</taxon>
        <taxon>Saccharomycotina</taxon>
        <taxon>Lipomycetes</taxon>
        <taxon>Lipomycetales</taxon>
        <taxon>Lipomycetaceae</taxon>
        <taxon>Lipomyces</taxon>
    </lineage>
</organism>
<protein>
    <submittedName>
        <fullName evidence="1">Methyltransferase-domain-containing protein</fullName>
    </submittedName>
</protein>
<keyword evidence="1" id="KW-0489">Methyltransferase</keyword>
<evidence type="ECO:0000313" key="2">
    <source>
        <dbReference type="Proteomes" id="UP001489719"/>
    </source>
</evidence>
<proteinExistence type="predicted"/>
<keyword evidence="2" id="KW-1185">Reference proteome</keyword>
<gene>
    <name evidence="1" type="ORF">V1517DRAFT_350762</name>
</gene>
<evidence type="ECO:0000313" key="1">
    <source>
        <dbReference type="EMBL" id="KAK9325229.1"/>
    </source>
</evidence>
<comment type="caution">
    <text evidence="1">The sequence shown here is derived from an EMBL/GenBank/DDBJ whole genome shotgun (WGS) entry which is preliminary data.</text>
</comment>
<sequence>MARHDLTSALRYMWECFRASNQFASSTFRFTLDSDQNVSLLQLATLENLRPFVLARSVSEAEVELEVVSQSVNSFVALVDRSITALDLSATGIEFYPKILTKITTESAADIGNKWGGMIFRLIPREPFPKRALQSDDSHSSTLTIHLAIVNEMNLFPREAIPAEARISVAAEIIGNKYASILSVPAKPDISEIYYPGLDFHGFYGSGKGAVTVQVTSGNEEEFYILLYPSAPRTDMPELKLIPLVLGPFIVSHRISRDNDEEEPLTTLRPLYIDSCEHIYIKESTSDLPGKIWDSALFLCDAVYRDVSNNHGKTLSILDLSSGNGAVGLYLYRKICKYLGHEIEDFRLALTDVEEAIPLIRENAIRCCPDRYHEIVVDSLYWGAQEKRIDYSPFDVVIACDLIYDNEYFDDLLVTLERLCIPGKTTVFLGYKPRGLSSDEKSELWSRIAGIFRMQELEVQESTITGVSGICNKTVGVEIWRLWR</sequence>
<dbReference type="EMBL" id="MU970042">
    <property type="protein sequence ID" value="KAK9325229.1"/>
    <property type="molecule type" value="Genomic_DNA"/>
</dbReference>
<name>A0ACC3TVM0_9ASCO</name>
<accession>A0ACC3TVM0</accession>